<keyword evidence="1" id="KW-0732">Signal</keyword>
<feature type="signal peptide" evidence="1">
    <location>
        <begin position="1"/>
        <end position="26"/>
    </location>
</feature>
<proteinExistence type="predicted"/>
<feature type="chain" id="PRO_5045874368" evidence="1">
    <location>
        <begin position="27"/>
        <end position="418"/>
    </location>
</feature>
<evidence type="ECO:0000313" key="3">
    <source>
        <dbReference type="Proteomes" id="UP000604001"/>
    </source>
</evidence>
<accession>A0ABR6U7F6</accession>
<evidence type="ECO:0000313" key="2">
    <source>
        <dbReference type="EMBL" id="MBC2960320.1"/>
    </source>
</evidence>
<dbReference type="InterPro" id="IPR015943">
    <property type="entry name" value="WD40/YVTN_repeat-like_dom_sf"/>
</dbReference>
<organism evidence="2 3">
    <name type="scientific">Nocardioides deserti</name>
    <dbReference type="NCBI Taxonomy" id="1588644"/>
    <lineage>
        <taxon>Bacteria</taxon>
        <taxon>Bacillati</taxon>
        <taxon>Actinomycetota</taxon>
        <taxon>Actinomycetes</taxon>
        <taxon>Propionibacteriales</taxon>
        <taxon>Nocardioidaceae</taxon>
        <taxon>Nocardioides</taxon>
    </lineage>
</organism>
<comment type="caution">
    <text evidence="2">The sequence shown here is derived from an EMBL/GenBank/DDBJ whole genome shotgun (WGS) entry which is preliminary data.</text>
</comment>
<gene>
    <name evidence="2" type="ORF">H7344_08450</name>
</gene>
<reference evidence="2 3" key="1">
    <citation type="submission" date="2020-08" db="EMBL/GenBank/DDBJ databases">
        <title>novel species in genus Nocardioides.</title>
        <authorList>
            <person name="Zhang G."/>
        </authorList>
    </citation>
    <scope>NUCLEOTIDE SEQUENCE [LARGE SCALE GENOMIC DNA]</scope>
    <source>
        <strain evidence="2 3">SC8A-24</strain>
    </source>
</reference>
<name>A0ABR6U7F6_9ACTN</name>
<dbReference type="Gene3D" id="2.130.10.10">
    <property type="entry name" value="YVTN repeat-like/Quinoprotein amine dehydrogenase"/>
    <property type="match status" value="1"/>
</dbReference>
<protein>
    <submittedName>
        <fullName evidence="2">Uncharacterized protein</fullName>
    </submittedName>
</protein>
<dbReference type="RefSeq" id="WP_186345586.1">
    <property type="nucleotide sequence ID" value="NZ_BMMR01000001.1"/>
</dbReference>
<dbReference type="EMBL" id="JACMYC010000004">
    <property type="protein sequence ID" value="MBC2960320.1"/>
    <property type="molecule type" value="Genomic_DNA"/>
</dbReference>
<dbReference type="SUPFAM" id="SSF101898">
    <property type="entry name" value="NHL repeat"/>
    <property type="match status" value="1"/>
</dbReference>
<keyword evidence="3" id="KW-1185">Reference proteome</keyword>
<sequence length="418" mass="44373">MRARALLGAVVGGLGLSLVGVVPAPAQPTSRPVWTPPQVVGRDVYPTDLAMNPRGVTVISWSCENSVCLRRRTPRGALTRVVRVPVVGGGSTRASVTLDTHGTATVAYSVRRGSYPALRDGPLLVHRVSPGGVVSEPVAVEESASPTDLVASPTGDVAVRARSGDDTWMRVLADNGVVGPVVPIERDTVLEPSPDGSFWLLDRDRAGAVTVRRVAGGTVTATIPVGVSEVPADLAVRTDGTVVVAWWEGPRPERRLRTLHVAPTGTVSRVRGLTGLLLAGRELDLTALPDGRVLAAFRTGGGRRAAVRGGVVPREPGPWLRLGPALLPGYDRVVAVAHDRVVLLSLVDTWMDHHVLAQTWDGRRTSRPKRVIEAPGYDNDCGSSEITAASAGGHVALVNRRGHACRPRYDKVVLTYRR</sequence>
<evidence type="ECO:0000256" key="1">
    <source>
        <dbReference type="SAM" id="SignalP"/>
    </source>
</evidence>
<dbReference type="Proteomes" id="UP000604001">
    <property type="component" value="Unassembled WGS sequence"/>
</dbReference>